<evidence type="ECO:0000313" key="3">
    <source>
        <dbReference type="Proteomes" id="UP000320672"/>
    </source>
</evidence>
<feature type="transmembrane region" description="Helical" evidence="1">
    <location>
        <begin position="146"/>
        <end position="172"/>
    </location>
</feature>
<sequence>MRFPKPWSKKRGSRLTGRGLAATVGEAAFFATLFLVGVFILSLTLAQRFVAGPWPPLATGLGFWIFVALATAMIVVGGAALILGVLQIGASSERRSVLAQRAEELELIGRPVAEFPAVPTGMRMTDSPGMQLNFRLPTTSWPGKRLAAAAALALMWNAVWMVLLVVVIAGFWSDRPRWVLAGLLFPLAMIGIWVLRYYAKCLKRTSGVGATIVEIDEHPLQPGGTYRAYAAQLGRMKLRKIQIELICEEESTFRQGTDIRVDRNRVLSEIILDQYDLTIDLGRPWEQEFELKIPATAMHSFRSSHNAVHWKVIVSGEARPWPSFCQSFPVVVQPAAHPPKRNPR</sequence>
<gene>
    <name evidence="2" type="ORF">FF011L_42220</name>
</gene>
<protein>
    <submittedName>
        <fullName evidence="2">Uncharacterized protein</fullName>
    </submittedName>
</protein>
<dbReference type="AlphaFoldDB" id="A0A517MKL1"/>
<keyword evidence="1" id="KW-1133">Transmembrane helix</keyword>
<evidence type="ECO:0000313" key="2">
    <source>
        <dbReference type="EMBL" id="QDS95426.1"/>
    </source>
</evidence>
<dbReference type="OrthoDB" id="239334at2"/>
<dbReference type="RefSeq" id="WP_145353554.1">
    <property type="nucleotide sequence ID" value="NZ_CP036262.1"/>
</dbReference>
<evidence type="ECO:0000256" key="1">
    <source>
        <dbReference type="SAM" id="Phobius"/>
    </source>
</evidence>
<feature type="transmembrane region" description="Helical" evidence="1">
    <location>
        <begin position="20"/>
        <end position="43"/>
    </location>
</feature>
<dbReference type="EMBL" id="CP036262">
    <property type="protein sequence ID" value="QDS95426.1"/>
    <property type="molecule type" value="Genomic_DNA"/>
</dbReference>
<reference evidence="2 3" key="1">
    <citation type="submission" date="2019-02" db="EMBL/GenBank/DDBJ databases">
        <title>Deep-cultivation of Planctomycetes and their phenomic and genomic characterization uncovers novel biology.</title>
        <authorList>
            <person name="Wiegand S."/>
            <person name="Jogler M."/>
            <person name="Boedeker C."/>
            <person name="Pinto D."/>
            <person name="Vollmers J."/>
            <person name="Rivas-Marin E."/>
            <person name="Kohn T."/>
            <person name="Peeters S.H."/>
            <person name="Heuer A."/>
            <person name="Rast P."/>
            <person name="Oberbeckmann S."/>
            <person name="Bunk B."/>
            <person name="Jeske O."/>
            <person name="Meyerdierks A."/>
            <person name="Storesund J.E."/>
            <person name="Kallscheuer N."/>
            <person name="Luecker S."/>
            <person name="Lage O.M."/>
            <person name="Pohl T."/>
            <person name="Merkel B.J."/>
            <person name="Hornburger P."/>
            <person name="Mueller R.-W."/>
            <person name="Bruemmer F."/>
            <person name="Labrenz M."/>
            <person name="Spormann A.M."/>
            <person name="Op den Camp H."/>
            <person name="Overmann J."/>
            <person name="Amann R."/>
            <person name="Jetten M.S.M."/>
            <person name="Mascher T."/>
            <person name="Medema M.H."/>
            <person name="Devos D.P."/>
            <person name="Kaster A.-K."/>
            <person name="Ovreas L."/>
            <person name="Rohde M."/>
            <person name="Galperin M.Y."/>
            <person name="Jogler C."/>
        </authorList>
    </citation>
    <scope>NUCLEOTIDE SEQUENCE [LARGE SCALE GENOMIC DNA]</scope>
    <source>
        <strain evidence="2 3">FF011L</strain>
    </source>
</reference>
<keyword evidence="3" id="KW-1185">Reference proteome</keyword>
<keyword evidence="1" id="KW-0812">Transmembrane</keyword>
<name>A0A517MKL1_9BACT</name>
<dbReference type="Proteomes" id="UP000320672">
    <property type="component" value="Chromosome"/>
</dbReference>
<dbReference type="KEGG" id="rml:FF011L_42220"/>
<proteinExistence type="predicted"/>
<accession>A0A517MKL1</accession>
<organism evidence="2 3">
    <name type="scientific">Roseimaritima multifibrata</name>
    <dbReference type="NCBI Taxonomy" id="1930274"/>
    <lineage>
        <taxon>Bacteria</taxon>
        <taxon>Pseudomonadati</taxon>
        <taxon>Planctomycetota</taxon>
        <taxon>Planctomycetia</taxon>
        <taxon>Pirellulales</taxon>
        <taxon>Pirellulaceae</taxon>
        <taxon>Roseimaritima</taxon>
    </lineage>
</organism>
<feature type="transmembrane region" description="Helical" evidence="1">
    <location>
        <begin position="178"/>
        <end position="199"/>
    </location>
</feature>
<feature type="transmembrane region" description="Helical" evidence="1">
    <location>
        <begin position="63"/>
        <end position="86"/>
    </location>
</feature>
<keyword evidence="1" id="KW-0472">Membrane</keyword>